<evidence type="ECO:0000313" key="3">
    <source>
        <dbReference type="Proteomes" id="UP000198921"/>
    </source>
</evidence>
<dbReference type="NCBIfam" id="NF047428">
    <property type="entry name" value="ribo_Myco_bL37"/>
    <property type="match status" value="1"/>
</dbReference>
<dbReference type="AlphaFoldDB" id="A0A1H3EKV7"/>
<dbReference type="Proteomes" id="UP000198921">
    <property type="component" value="Unassembled WGS sequence"/>
</dbReference>
<name>A0A1H3EKV7_9ACTN</name>
<feature type="compositionally biased region" description="Basic residues" evidence="1">
    <location>
        <begin position="48"/>
        <end position="72"/>
    </location>
</feature>
<dbReference type="EMBL" id="FNOT01000003">
    <property type="protein sequence ID" value="SDX79321.1"/>
    <property type="molecule type" value="Genomic_DNA"/>
</dbReference>
<sequence>MPRTLVRGWGSSLTGTPGVAPYHAARVTQRCPGARHRARTSDEGRRAAMSKRGRKRRSRKGNKANHGKRPNA</sequence>
<evidence type="ECO:0000256" key="1">
    <source>
        <dbReference type="SAM" id="MobiDB-lite"/>
    </source>
</evidence>
<accession>A0A1H3EKV7</accession>
<reference evidence="3" key="1">
    <citation type="submission" date="2016-10" db="EMBL/GenBank/DDBJ databases">
        <authorList>
            <person name="Varghese N."/>
            <person name="Submissions S."/>
        </authorList>
    </citation>
    <scope>NUCLEOTIDE SEQUENCE [LARGE SCALE GENOMIC DNA]</scope>
    <source>
        <strain evidence="3">DSM 45422</strain>
    </source>
</reference>
<gene>
    <name evidence="2" type="ORF">SAMN05660209_01260</name>
</gene>
<protein>
    <submittedName>
        <fullName evidence="2">Uncharacterized protein</fullName>
    </submittedName>
</protein>
<keyword evidence="3" id="KW-1185">Reference proteome</keyword>
<dbReference type="InterPro" id="IPR058090">
    <property type="entry name" value="bL37_actino"/>
</dbReference>
<dbReference type="Pfam" id="PF26427">
    <property type="entry name" value="HR_L37"/>
    <property type="match status" value="1"/>
</dbReference>
<proteinExistence type="predicted"/>
<organism evidence="2 3">
    <name type="scientific">Geodermatophilus africanus</name>
    <dbReference type="NCBI Taxonomy" id="1137993"/>
    <lineage>
        <taxon>Bacteria</taxon>
        <taxon>Bacillati</taxon>
        <taxon>Actinomycetota</taxon>
        <taxon>Actinomycetes</taxon>
        <taxon>Geodermatophilales</taxon>
        <taxon>Geodermatophilaceae</taxon>
        <taxon>Geodermatophilus</taxon>
    </lineage>
</organism>
<feature type="region of interest" description="Disordered" evidence="1">
    <location>
        <begin position="29"/>
        <end position="72"/>
    </location>
</feature>
<dbReference type="STRING" id="1137993.SAMN05660209_01260"/>
<evidence type="ECO:0000313" key="2">
    <source>
        <dbReference type="EMBL" id="SDX79321.1"/>
    </source>
</evidence>